<dbReference type="NCBIfam" id="TIGR03359">
    <property type="entry name" value="VI_chp_6"/>
    <property type="match status" value="1"/>
</dbReference>
<evidence type="ECO:0000313" key="1">
    <source>
        <dbReference type="EMBL" id="GGF20437.1"/>
    </source>
</evidence>
<dbReference type="RefSeq" id="WP_189046705.1">
    <property type="nucleotide sequence ID" value="NZ_BMJQ01000006.1"/>
</dbReference>
<dbReference type="Proteomes" id="UP000646365">
    <property type="component" value="Unassembled WGS sequence"/>
</dbReference>
<dbReference type="AlphaFoldDB" id="A0A8J2YUP3"/>
<evidence type="ECO:0000313" key="2">
    <source>
        <dbReference type="Proteomes" id="UP000646365"/>
    </source>
</evidence>
<accession>A0A8J2YUP3</accession>
<dbReference type="PIRSF" id="PIRSF028304">
    <property type="entry name" value="UCP028304"/>
    <property type="match status" value="1"/>
</dbReference>
<dbReference type="EMBL" id="BMJQ01000006">
    <property type="protein sequence ID" value="GGF20437.1"/>
    <property type="molecule type" value="Genomic_DNA"/>
</dbReference>
<sequence length="605" mass="66724">MSDAFLRYYNQELGHIRRQSAEFAAANPKVAGHLRLSQTAVDDPHVARLIEAFAYLTARVRLKLDDDFPELTDALLSVLYPHHLAPVPSTAILQFRPRPELDKPYLVPALTEVESEPVDGEPCRFRTTMPVELWPVQVVSASLAGRPFPAPENPAGAEAKSILRLTLACTDPEVTFTDLGVDRLRFFLNLQPQVAFRLYELLFNHVLSVALADGPEDKSPVRLGRERIGAVGFEPDEGVLPYSPRSFLGYRLLTELFAFPEKFLFFDLSGLSAKSLRQAGNKLEVFFYLDCPPPDGARLINGAAFALGCTPIVNLFKQAAEPILLDHSQTEYHVLADARRPQAREIYSIDRVSATSPAGERAEFLPLYGTHHGGGAPGRHYWFATRRGRGGQERSSEMYLSLVDLALDPSVPADWTVSVETTCSNRDLPARLPYGGSHPRFILAAGTAPIFDLACLTPPNRVLRPQSGDGARWRLISQLSLNHLSLLDGPEPASALKEMLALYDVREAPETRAIIDSVHAIDHRRGTARAPIADMPAICRGIDIDLTLDRERAGTLGTFLPAAVLERFFALYCGINSFSRVTLRAKGHAEPVCRFPARAGARLTL</sequence>
<dbReference type="InterPro" id="IPR010272">
    <property type="entry name" value="T6SS_TssF"/>
</dbReference>
<name>A0A8J2YUP3_9PROT</name>
<organism evidence="1 2">
    <name type="scientific">Aliidongia dinghuensis</name>
    <dbReference type="NCBI Taxonomy" id="1867774"/>
    <lineage>
        <taxon>Bacteria</taxon>
        <taxon>Pseudomonadati</taxon>
        <taxon>Pseudomonadota</taxon>
        <taxon>Alphaproteobacteria</taxon>
        <taxon>Rhodospirillales</taxon>
        <taxon>Dongiaceae</taxon>
        <taxon>Aliidongia</taxon>
    </lineage>
</organism>
<proteinExistence type="predicted"/>
<dbReference type="PANTHER" id="PTHR35370">
    <property type="entry name" value="CYTOPLASMIC PROTEIN-RELATED-RELATED"/>
    <property type="match status" value="1"/>
</dbReference>
<gene>
    <name evidence="1" type="primary">impG</name>
    <name evidence="1" type="ORF">GCM10011611_28090</name>
</gene>
<comment type="caution">
    <text evidence="1">The sequence shown here is derived from an EMBL/GenBank/DDBJ whole genome shotgun (WGS) entry which is preliminary data.</text>
</comment>
<keyword evidence="2" id="KW-1185">Reference proteome</keyword>
<dbReference type="PANTHER" id="PTHR35370:SF1">
    <property type="entry name" value="TYPE VI SECRETION SYSTEM COMPONENT TSSF1"/>
    <property type="match status" value="1"/>
</dbReference>
<protein>
    <submittedName>
        <fullName evidence="1">Type VI secretion system protein ImpG</fullName>
    </submittedName>
</protein>
<dbReference type="Pfam" id="PF05947">
    <property type="entry name" value="T6SS_TssF"/>
    <property type="match status" value="1"/>
</dbReference>
<reference evidence="1" key="2">
    <citation type="submission" date="2020-09" db="EMBL/GenBank/DDBJ databases">
        <authorList>
            <person name="Sun Q."/>
            <person name="Zhou Y."/>
        </authorList>
    </citation>
    <scope>NUCLEOTIDE SEQUENCE</scope>
    <source>
        <strain evidence="1">CGMCC 1.15725</strain>
    </source>
</reference>
<reference evidence="1" key="1">
    <citation type="journal article" date="2014" name="Int. J. Syst. Evol. Microbiol.">
        <title>Complete genome sequence of Corynebacterium casei LMG S-19264T (=DSM 44701T), isolated from a smear-ripened cheese.</title>
        <authorList>
            <consortium name="US DOE Joint Genome Institute (JGI-PGF)"/>
            <person name="Walter F."/>
            <person name="Albersmeier A."/>
            <person name="Kalinowski J."/>
            <person name="Ruckert C."/>
        </authorList>
    </citation>
    <scope>NUCLEOTIDE SEQUENCE</scope>
    <source>
        <strain evidence="1">CGMCC 1.15725</strain>
    </source>
</reference>